<comment type="catalytic activity">
    <reaction evidence="1 9 10">
        <text>D-alanyl-D-alanine + H2O = 2 D-alanine</text>
        <dbReference type="Rhea" id="RHEA:20661"/>
        <dbReference type="ChEBI" id="CHEBI:15377"/>
        <dbReference type="ChEBI" id="CHEBI:57416"/>
        <dbReference type="ChEBI" id="CHEBI:57822"/>
        <dbReference type="EC" id="3.4.13.22"/>
    </reaction>
</comment>
<dbReference type="InterPro" id="IPR000755">
    <property type="entry name" value="A_A_dipeptidase"/>
</dbReference>
<dbReference type="HAMAP" id="MF_01924">
    <property type="entry name" value="A_A_dipeptidase"/>
    <property type="match status" value="1"/>
</dbReference>
<evidence type="ECO:0000256" key="6">
    <source>
        <dbReference type="ARBA" id="ARBA00022997"/>
    </source>
</evidence>
<comment type="function">
    <text evidence="9 10">Catalyzes hydrolysis of the D-alanyl-D-alanine dipeptide.</text>
</comment>
<evidence type="ECO:0000256" key="7">
    <source>
        <dbReference type="ARBA" id="ARBA00023049"/>
    </source>
</evidence>
<dbReference type="PIRSF" id="PIRSF026671">
    <property type="entry name" value="AA_dipeptidase"/>
    <property type="match status" value="1"/>
</dbReference>
<evidence type="ECO:0000256" key="8">
    <source>
        <dbReference type="ARBA" id="ARBA00023316"/>
    </source>
</evidence>
<dbReference type="InterPro" id="IPR009045">
    <property type="entry name" value="Zn_M74/Hedgehog-like"/>
</dbReference>
<dbReference type="GO" id="GO:0008237">
    <property type="term" value="F:metallopeptidase activity"/>
    <property type="evidence" value="ECO:0007669"/>
    <property type="project" value="UniProtKB-KW"/>
</dbReference>
<evidence type="ECO:0000313" key="11">
    <source>
        <dbReference type="EMBL" id="GII81770.1"/>
    </source>
</evidence>
<dbReference type="Gene3D" id="3.30.1380.10">
    <property type="match status" value="1"/>
</dbReference>
<evidence type="ECO:0000256" key="3">
    <source>
        <dbReference type="ARBA" id="ARBA00022723"/>
    </source>
</evidence>
<evidence type="ECO:0000256" key="5">
    <source>
        <dbReference type="ARBA" id="ARBA00022833"/>
    </source>
</evidence>
<protein>
    <recommendedName>
        <fullName evidence="9 10">D-alanyl-D-alanine dipeptidase</fullName>
        <shortName evidence="9 10">D-Ala-D-Ala dipeptidase</shortName>
        <ecNumber evidence="9 10">3.4.13.22</ecNumber>
    </recommendedName>
</protein>
<organism evidence="11 12">
    <name type="scientific">Sphaerisporangium rufum</name>
    <dbReference type="NCBI Taxonomy" id="1381558"/>
    <lineage>
        <taxon>Bacteria</taxon>
        <taxon>Bacillati</taxon>
        <taxon>Actinomycetota</taxon>
        <taxon>Actinomycetes</taxon>
        <taxon>Streptosporangiales</taxon>
        <taxon>Streptosporangiaceae</taxon>
        <taxon>Sphaerisporangium</taxon>
    </lineage>
</organism>
<evidence type="ECO:0000256" key="1">
    <source>
        <dbReference type="ARBA" id="ARBA00001362"/>
    </source>
</evidence>
<proteinExistence type="inferred from homology"/>
<gene>
    <name evidence="11" type="ORF">Sru01_67520</name>
</gene>
<dbReference type="AlphaFoldDB" id="A0A919RD40"/>
<dbReference type="GO" id="GO:0160237">
    <property type="term" value="F:D-Ala-D-Ala dipeptidase activity"/>
    <property type="evidence" value="ECO:0007669"/>
    <property type="project" value="UniProtKB-EC"/>
</dbReference>
<dbReference type="SUPFAM" id="SSF55166">
    <property type="entry name" value="Hedgehog/DD-peptidase"/>
    <property type="match status" value="1"/>
</dbReference>
<dbReference type="EC" id="3.4.13.22" evidence="9 10"/>
<comment type="caution">
    <text evidence="11">The sequence shown here is derived from an EMBL/GenBank/DDBJ whole genome shotgun (WGS) entry which is preliminary data.</text>
</comment>
<dbReference type="GO" id="GO:0071555">
    <property type="term" value="P:cell wall organization"/>
    <property type="evidence" value="ECO:0007669"/>
    <property type="project" value="UniProtKB-KW"/>
</dbReference>
<keyword evidence="3 9" id="KW-0479">Metal-binding</keyword>
<comment type="similarity">
    <text evidence="9 10">Belongs to the peptidase M15D family.</text>
</comment>
<evidence type="ECO:0000313" key="12">
    <source>
        <dbReference type="Proteomes" id="UP000655287"/>
    </source>
</evidence>
<keyword evidence="12" id="KW-1185">Reference proteome</keyword>
<dbReference type="GO" id="GO:0008270">
    <property type="term" value="F:zinc ion binding"/>
    <property type="evidence" value="ECO:0007669"/>
    <property type="project" value="UniProtKB-UniRule"/>
</dbReference>
<reference evidence="11" key="1">
    <citation type="submission" date="2021-01" db="EMBL/GenBank/DDBJ databases">
        <title>Whole genome shotgun sequence of Sphaerisporangium rufum NBRC 109079.</title>
        <authorList>
            <person name="Komaki H."/>
            <person name="Tamura T."/>
        </authorList>
    </citation>
    <scope>NUCLEOTIDE SEQUENCE</scope>
    <source>
        <strain evidence="11">NBRC 109079</strain>
    </source>
</reference>
<keyword evidence="4 9" id="KW-0378">Hydrolase</keyword>
<keyword evidence="5 9" id="KW-0862">Zinc</keyword>
<evidence type="ECO:0000256" key="2">
    <source>
        <dbReference type="ARBA" id="ARBA00022670"/>
    </source>
</evidence>
<sequence length="218" mass="23839">MAHTPVLMSDPVISAVPVRDCGEPLVDLRSFGVFRVDARLADAVGHYALLRSSVAERLLAAQELLEPGLTFLVVEGYRPPELQERYFQESVDELRAHHPDWPQSALRREAGRYISPPEVAPHVSGAAVDLTLCTLSGGELPMGTEVNATPLGPDGPCYTASREISGEARRNRRTMGGALAAAGLVNYPTEWWHWSYGDRYWAFLTGAGRALYGPARPD</sequence>
<dbReference type="CDD" id="cd14843">
    <property type="entry name" value="D-Ala-D-Ala_dipeptidase_like"/>
    <property type="match status" value="1"/>
</dbReference>
<evidence type="ECO:0000256" key="9">
    <source>
        <dbReference type="HAMAP-Rule" id="MF_01924"/>
    </source>
</evidence>
<keyword evidence="7 9" id="KW-0482">Metalloprotease</keyword>
<dbReference type="Proteomes" id="UP000655287">
    <property type="component" value="Unassembled WGS sequence"/>
</dbReference>
<dbReference type="Pfam" id="PF01427">
    <property type="entry name" value="Peptidase_M15"/>
    <property type="match status" value="1"/>
</dbReference>
<feature type="active site" description="Proton donor/acceptor" evidence="9">
    <location>
        <position position="190"/>
    </location>
</feature>
<dbReference type="PANTHER" id="PTHR43126">
    <property type="entry name" value="D-ALANYL-D-ALANINE DIPEPTIDASE"/>
    <property type="match status" value="1"/>
</dbReference>
<keyword evidence="6 9" id="KW-0224">Dipeptidase</keyword>
<feature type="binding site" evidence="9">
    <location>
        <position position="193"/>
    </location>
    <ligand>
        <name>Zn(2+)</name>
        <dbReference type="ChEBI" id="CHEBI:29105"/>
        <note>catalytic</note>
    </ligand>
</feature>
<name>A0A919RD40_9ACTN</name>
<dbReference type="PANTHER" id="PTHR43126:SF2">
    <property type="entry name" value="D-ALANYL-D-ALANINE DIPEPTIDASE"/>
    <property type="match status" value="1"/>
</dbReference>
<accession>A0A919RD40</accession>
<dbReference type="GO" id="GO:0006508">
    <property type="term" value="P:proteolysis"/>
    <property type="evidence" value="ECO:0007669"/>
    <property type="project" value="UniProtKB-KW"/>
</dbReference>
<feature type="binding site" evidence="9">
    <location>
        <position position="122"/>
    </location>
    <ligand>
        <name>Zn(2+)</name>
        <dbReference type="ChEBI" id="CHEBI:29105"/>
        <note>catalytic</note>
    </ligand>
</feature>
<keyword evidence="2 9" id="KW-0645">Protease</keyword>
<feature type="binding site" evidence="9">
    <location>
        <position position="129"/>
    </location>
    <ligand>
        <name>Zn(2+)</name>
        <dbReference type="ChEBI" id="CHEBI:29105"/>
        <note>catalytic</note>
    </ligand>
</feature>
<dbReference type="EMBL" id="BOOU01000111">
    <property type="protein sequence ID" value="GII81770.1"/>
    <property type="molecule type" value="Genomic_DNA"/>
</dbReference>
<comment type="cofactor">
    <cofactor evidence="9">
        <name>Zn(2+)</name>
        <dbReference type="ChEBI" id="CHEBI:29105"/>
    </cofactor>
    <text evidence="9">Binds 1 zinc ion per subunit.</text>
</comment>
<keyword evidence="8 10" id="KW-0961">Cell wall biogenesis/degradation</keyword>
<feature type="site" description="Transition state stabilizer" evidence="9">
    <location>
        <position position="78"/>
    </location>
</feature>
<evidence type="ECO:0000256" key="4">
    <source>
        <dbReference type="ARBA" id="ARBA00022801"/>
    </source>
</evidence>
<evidence type="ECO:0000256" key="10">
    <source>
        <dbReference type="PIRNR" id="PIRNR026671"/>
    </source>
</evidence>